<reference evidence="3" key="1">
    <citation type="submission" date="2023-03" db="EMBL/GenBank/DDBJ databases">
        <title>Massive genome expansion in bonnet fungi (Mycena s.s.) driven by repeated elements and novel gene families across ecological guilds.</title>
        <authorList>
            <consortium name="Lawrence Berkeley National Laboratory"/>
            <person name="Harder C.B."/>
            <person name="Miyauchi S."/>
            <person name="Viragh M."/>
            <person name="Kuo A."/>
            <person name="Thoen E."/>
            <person name="Andreopoulos B."/>
            <person name="Lu D."/>
            <person name="Skrede I."/>
            <person name="Drula E."/>
            <person name="Henrissat B."/>
            <person name="Morin E."/>
            <person name="Kohler A."/>
            <person name="Barry K."/>
            <person name="LaButti K."/>
            <person name="Morin E."/>
            <person name="Salamov A."/>
            <person name="Lipzen A."/>
            <person name="Mereny Z."/>
            <person name="Hegedus B."/>
            <person name="Baldrian P."/>
            <person name="Stursova M."/>
            <person name="Weitz H."/>
            <person name="Taylor A."/>
            <person name="Grigoriev I.V."/>
            <person name="Nagy L.G."/>
            <person name="Martin F."/>
            <person name="Kauserud H."/>
        </authorList>
    </citation>
    <scope>NUCLEOTIDE SEQUENCE</scope>
    <source>
        <strain evidence="3">9284</strain>
    </source>
</reference>
<name>A0AAD7F9Q6_9AGAR</name>
<feature type="region of interest" description="Disordered" evidence="1">
    <location>
        <begin position="131"/>
        <end position="191"/>
    </location>
</feature>
<dbReference type="EMBL" id="JARKIF010000050">
    <property type="protein sequence ID" value="KAJ7607421.1"/>
    <property type="molecule type" value="Genomic_DNA"/>
</dbReference>
<accession>A0AAD7F9Q6</accession>
<feature type="chain" id="PRO_5042083188" evidence="2">
    <location>
        <begin position="18"/>
        <end position="191"/>
    </location>
</feature>
<evidence type="ECO:0000313" key="3">
    <source>
        <dbReference type="EMBL" id="KAJ7607421.1"/>
    </source>
</evidence>
<keyword evidence="4" id="KW-1185">Reference proteome</keyword>
<keyword evidence="2" id="KW-0732">Signal</keyword>
<comment type="caution">
    <text evidence="3">The sequence shown here is derived from an EMBL/GenBank/DDBJ whole genome shotgun (WGS) entry which is preliminary data.</text>
</comment>
<evidence type="ECO:0000256" key="2">
    <source>
        <dbReference type="SAM" id="SignalP"/>
    </source>
</evidence>
<feature type="compositionally biased region" description="Low complexity" evidence="1">
    <location>
        <begin position="141"/>
        <end position="191"/>
    </location>
</feature>
<sequence>MLAVSFAFLLVAPAAFAATTPSPLLSLRQSLPTSDDGCESACTALENAVENAANSAKPTAALCTSAIVNDYATCYSCLISEGAMSQSLAQETVDGASSFQVARYLTSWSTLDYVSSCRSAGFSVNGATVSGSSSGGGGSLGDPSIIGGPSVVGSGSSTGRSTATGSVRSGSSVTVTASGAPASSSTARSGG</sequence>
<feature type="signal peptide" evidence="2">
    <location>
        <begin position="1"/>
        <end position="17"/>
    </location>
</feature>
<protein>
    <submittedName>
        <fullName evidence="3">Uncharacterized protein</fullName>
    </submittedName>
</protein>
<dbReference type="AlphaFoldDB" id="A0AAD7F9Q6"/>
<dbReference type="Proteomes" id="UP001221142">
    <property type="component" value="Unassembled WGS sequence"/>
</dbReference>
<organism evidence="3 4">
    <name type="scientific">Roridomyces roridus</name>
    <dbReference type="NCBI Taxonomy" id="1738132"/>
    <lineage>
        <taxon>Eukaryota</taxon>
        <taxon>Fungi</taxon>
        <taxon>Dikarya</taxon>
        <taxon>Basidiomycota</taxon>
        <taxon>Agaricomycotina</taxon>
        <taxon>Agaricomycetes</taxon>
        <taxon>Agaricomycetidae</taxon>
        <taxon>Agaricales</taxon>
        <taxon>Marasmiineae</taxon>
        <taxon>Mycenaceae</taxon>
        <taxon>Roridomyces</taxon>
    </lineage>
</organism>
<gene>
    <name evidence="3" type="ORF">FB45DRAFT_948277</name>
</gene>
<evidence type="ECO:0000313" key="4">
    <source>
        <dbReference type="Proteomes" id="UP001221142"/>
    </source>
</evidence>
<proteinExistence type="predicted"/>
<evidence type="ECO:0000256" key="1">
    <source>
        <dbReference type="SAM" id="MobiDB-lite"/>
    </source>
</evidence>
<feature type="non-terminal residue" evidence="3">
    <location>
        <position position="1"/>
    </location>
</feature>